<evidence type="ECO:0000256" key="3">
    <source>
        <dbReference type="ARBA" id="ARBA00023002"/>
    </source>
</evidence>
<dbReference type="InterPro" id="IPR002346">
    <property type="entry name" value="Mopterin_DH_FAD-bd"/>
</dbReference>
<dbReference type="EMBL" id="BAABJP010000007">
    <property type="protein sequence ID" value="GAA5150538.1"/>
    <property type="molecule type" value="Genomic_DNA"/>
</dbReference>
<gene>
    <name evidence="5" type="ORF">GCM10023321_16110</name>
</gene>
<dbReference type="Gene3D" id="3.30.465.10">
    <property type="match status" value="1"/>
</dbReference>
<dbReference type="PROSITE" id="PS51387">
    <property type="entry name" value="FAD_PCMH"/>
    <property type="match status" value="1"/>
</dbReference>
<dbReference type="RefSeq" id="WP_185064285.1">
    <property type="nucleotide sequence ID" value="NZ_BAABJP010000007.1"/>
</dbReference>
<evidence type="ECO:0000313" key="6">
    <source>
        <dbReference type="Proteomes" id="UP001428817"/>
    </source>
</evidence>
<dbReference type="InterPro" id="IPR036318">
    <property type="entry name" value="FAD-bd_PCMH-like_sf"/>
</dbReference>
<sequence length="268" mass="28356">MRPAPFEYVEPTSVADACAELHRRADAAVLAGGQSLIAQLNARQRRPSALVGLRLIDELATVAERDGRLCIGASVTQRAVRGASAAPGVLGEALDHVGHVPTRNRGTVGGSLAFADPTAELPAVLLGLGGSVCVRSVRGERVIEATELFTGPFRTALRPDELLTSVRLPLAGPGEHWVFEQRHFRRHAKVSVVAGLRDGRMRVAVSGLADTPLLVQVLAEDADGLPEALAELVTPNADRYGSPAYRARLAEVAARAAVRRLIDELVAA</sequence>
<accession>A0ABP9PQH2</accession>
<organism evidence="5 6">
    <name type="scientific">Pseudonocardia eucalypti</name>
    <dbReference type="NCBI Taxonomy" id="648755"/>
    <lineage>
        <taxon>Bacteria</taxon>
        <taxon>Bacillati</taxon>
        <taxon>Actinomycetota</taxon>
        <taxon>Actinomycetes</taxon>
        <taxon>Pseudonocardiales</taxon>
        <taxon>Pseudonocardiaceae</taxon>
        <taxon>Pseudonocardia</taxon>
    </lineage>
</organism>
<dbReference type="InterPro" id="IPR036683">
    <property type="entry name" value="CO_DH_flav_C_dom_sf"/>
</dbReference>
<dbReference type="PANTHER" id="PTHR42659:SF2">
    <property type="entry name" value="XANTHINE DEHYDROGENASE SUBUNIT C-RELATED"/>
    <property type="match status" value="1"/>
</dbReference>
<dbReference type="InterPro" id="IPR016166">
    <property type="entry name" value="FAD-bd_PCMH"/>
</dbReference>
<dbReference type="InterPro" id="IPR016169">
    <property type="entry name" value="FAD-bd_PCMH_sub2"/>
</dbReference>
<dbReference type="PANTHER" id="PTHR42659">
    <property type="entry name" value="XANTHINE DEHYDROGENASE SUBUNIT C-RELATED"/>
    <property type="match status" value="1"/>
</dbReference>
<proteinExistence type="predicted"/>
<dbReference type="Pfam" id="PF00941">
    <property type="entry name" value="FAD_binding_5"/>
    <property type="match status" value="1"/>
</dbReference>
<feature type="domain" description="FAD-binding PCMH-type" evidence="4">
    <location>
        <begin position="1"/>
        <end position="173"/>
    </location>
</feature>
<keyword evidence="2" id="KW-0274">FAD</keyword>
<dbReference type="SUPFAM" id="SSF55447">
    <property type="entry name" value="CO dehydrogenase flavoprotein C-terminal domain-like"/>
    <property type="match status" value="1"/>
</dbReference>
<dbReference type="Proteomes" id="UP001428817">
    <property type="component" value="Unassembled WGS sequence"/>
</dbReference>
<dbReference type="InterPro" id="IPR016167">
    <property type="entry name" value="FAD-bd_PCMH_sub1"/>
</dbReference>
<protein>
    <submittedName>
        <fullName evidence="5">FAD binding domain-containing protein</fullName>
    </submittedName>
</protein>
<comment type="caution">
    <text evidence="5">The sequence shown here is derived from an EMBL/GenBank/DDBJ whole genome shotgun (WGS) entry which is preliminary data.</text>
</comment>
<dbReference type="Gene3D" id="3.30.43.10">
    <property type="entry name" value="Uridine Diphospho-n-acetylenolpyruvylglucosamine Reductase, domain 2"/>
    <property type="match status" value="1"/>
</dbReference>
<name>A0ABP9PQH2_9PSEU</name>
<dbReference type="SUPFAM" id="SSF56176">
    <property type="entry name" value="FAD-binding/transporter-associated domain-like"/>
    <property type="match status" value="1"/>
</dbReference>
<evidence type="ECO:0000256" key="2">
    <source>
        <dbReference type="ARBA" id="ARBA00022827"/>
    </source>
</evidence>
<reference evidence="6" key="1">
    <citation type="journal article" date="2019" name="Int. J. Syst. Evol. Microbiol.">
        <title>The Global Catalogue of Microorganisms (GCM) 10K type strain sequencing project: providing services to taxonomists for standard genome sequencing and annotation.</title>
        <authorList>
            <consortium name="The Broad Institute Genomics Platform"/>
            <consortium name="The Broad Institute Genome Sequencing Center for Infectious Disease"/>
            <person name="Wu L."/>
            <person name="Ma J."/>
        </authorList>
    </citation>
    <scope>NUCLEOTIDE SEQUENCE [LARGE SCALE GENOMIC DNA]</scope>
    <source>
        <strain evidence="6">JCM 18303</strain>
    </source>
</reference>
<keyword evidence="3" id="KW-0560">Oxidoreductase</keyword>
<dbReference type="InterPro" id="IPR051312">
    <property type="entry name" value="Diverse_Substr_Oxidored"/>
</dbReference>
<evidence type="ECO:0000313" key="5">
    <source>
        <dbReference type="EMBL" id="GAA5150538.1"/>
    </source>
</evidence>
<keyword evidence="1" id="KW-0285">Flavoprotein</keyword>
<evidence type="ECO:0000259" key="4">
    <source>
        <dbReference type="PROSITE" id="PS51387"/>
    </source>
</evidence>
<keyword evidence="6" id="KW-1185">Reference proteome</keyword>
<evidence type="ECO:0000256" key="1">
    <source>
        <dbReference type="ARBA" id="ARBA00022630"/>
    </source>
</evidence>